<evidence type="ECO:0000256" key="1">
    <source>
        <dbReference type="SAM" id="Phobius"/>
    </source>
</evidence>
<organism evidence="2 3">
    <name type="scientific">Candidatus Taylorbacteria bacterium RIFCSPHIGHO2_12_FULL_45_16</name>
    <dbReference type="NCBI Taxonomy" id="1802315"/>
    <lineage>
        <taxon>Bacteria</taxon>
        <taxon>Candidatus Tayloriibacteriota</taxon>
    </lineage>
</organism>
<comment type="caution">
    <text evidence="2">The sequence shown here is derived from an EMBL/GenBank/DDBJ whole genome shotgun (WGS) entry which is preliminary data.</text>
</comment>
<dbReference type="Gene3D" id="2.60.40.1170">
    <property type="entry name" value="Mu homology domain, subdomain B"/>
    <property type="match status" value="1"/>
</dbReference>
<feature type="transmembrane region" description="Helical" evidence="1">
    <location>
        <begin position="70"/>
        <end position="94"/>
    </location>
</feature>
<keyword evidence="1" id="KW-0472">Membrane</keyword>
<evidence type="ECO:0000313" key="2">
    <source>
        <dbReference type="EMBL" id="OHA28815.1"/>
    </source>
</evidence>
<dbReference type="AlphaFoldDB" id="A0A1G2MY12"/>
<dbReference type="STRING" id="1802315.A3F51_02440"/>
<evidence type="ECO:0008006" key="4">
    <source>
        <dbReference type="Google" id="ProtNLM"/>
    </source>
</evidence>
<sequence>MPPSDEKNRIEELKKSLYSRNAPDVRTRRKLRFTPAESTIQTDWKNPDEAGDNQPVAVLNKQYEDHSMSFFIKFLIASLVFCVVAIGIGAYLFFNGSNLISANNIAISINGPISIPGGAPVSFDIQVVNKNNVDLESADLAVDFPAGTTNPIDSTQELKTFRELLGDIPAGGSAQKTVSAIMFGEENLQKQIAISVTYKVKGSTTLFTKKTSYEVLINSSPLLLTVSSFKEITSGQEFETKVSLKSNSADILKNVILKASYPFGFTFISSDIRPLNDNVTWKIGDIPPAAERTIIIKGKIQGEDSETRVFHFTAGAQSSTDPKIIGTQYMSVDQTMTIQRPFISLVIGIDGDTSPNDFIGQFNQNERVTISWFNNLPTSVSNMVITAKFGGSAYDKTAIQPDQGYFDSANNQIVWNQKTTPEFASVRAGDSGTISFGLIPKDTSMASNPVVNPTVVVTVGVSGDRTQESNVPESLSAAVSRTTRVSSNISLTGRIVRTTGPFINTGPIPPKVEQPTSYTIVWTVDNTTSAVGDAQVTATLPPYVKWLKATSPANEVVTYDEDSGLITWNIGNVSTYTVDSSRRREVNFQISFQPSVNQVDQSPTLLNQATLTAMDNFTGAQLQSRQDYLTTRFSTDPNYQEGQATVTK</sequence>
<dbReference type="Proteomes" id="UP000178089">
    <property type="component" value="Unassembled WGS sequence"/>
</dbReference>
<evidence type="ECO:0000313" key="3">
    <source>
        <dbReference type="Proteomes" id="UP000178089"/>
    </source>
</evidence>
<reference evidence="2 3" key="1">
    <citation type="journal article" date="2016" name="Nat. Commun.">
        <title>Thousands of microbial genomes shed light on interconnected biogeochemical processes in an aquifer system.</title>
        <authorList>
            <person name="Anantharaman K."/>
            <person name="Brown C.T."/>
            <person name="Hug L.A."/>
            <person name="Sharon I."/>
            <person name="Castelle C.J."/>
            <person name="Probst A.J."/>
            <person name="Thomas B.C."/>
            <person name="Singh A."/>
            <person name="Wilkins M.J."/>
            <person name="Karaoz U."/>
            <person name="Brodie E.L."/>
            <person name="Williams K.H."/>
            <person name="Hubbard S.S."/>
            <person name="Banfield J.F."/>
        </authorList>
    </citation>
    <scope>NUCLEOTIDE SEQUENCE [LARGE SCALE GENOMIC DNA]</scope>
</reference>
<proteinExistence type="predicted"/>
<keyword evidence="1" id="KW-1133">Transmembrane helix</keyword>
<accession>A0A1G2MY12</accession>
<keyword evidence="1" id="KW-0812">Transmembrane</keyword>
<protein>
    <recommendedName>
        <fullName evidence="4">DUF11 domain-containing protein</fullName>
    </recommendedName>
</protein>
<dbReference type="EMBL" id="MHRT01000007">
    <property type="protein sequence ID" value="OHA28815.1"/>
    <property type="molecule type" value="Genomic_DNA"/>
</dbReference>
<gene>
    <name evidence="2" type="ORF">A3F51_02440</name>
</gene>
<name>A0A1G2MY12_9BACT</name>